<reference evidence="3" key="1">
    <citation type="submission" date="2018-12" db="EMBL/GenBank/DDBJ databases">
        <title>The complete genome of Metarhizium rileyi, a key fungal pathogen of Lepidoptera.</title>
        <authorList>
            <person name="Binneck E."/>
            <person name="Lastra C.C.L."/>
            <person name="Sosa-Gomez D.R."/>
        </authorList>
    </citation>
    <scope>NUCLEOTIDE SEQUENCE [LARGE SCALE GENOMIC DNA]</scope>
    <source>
        <strain evidence="3">Cep018-CH2</strain>
    </source>
</reference>
<feature type="region of interest" description="Disordered" evidence="1">
    <location>
        <begin position="31"/>
        <end position="69"/>
    </location>
</feature>
<comment type="caution">
    <text evidence="2">The sequence shown here is derived from an EMBL/GenBank/DDBJ whole genome shotgun (WGS) entry which is preliminary data.</text>
</comment>
<protein>
    <submittedName>
        <fullName evidence="2">Uncharacterized protein</fullName>
    </submittedName>
</protein>
<dbReference type="EMBL" id="SBHS01000008">
    <property type="protein sequence ID" value="TWU75241.1"/>
    <property type="molecule type" value="Genomic_DNA"/>
</dbReference>
<name>A0A5C6GG58_METRR</name>
<sequence>MHHVTSTSSMKTIKPTLFAYCGLRSSATEQRWRPRTSYEHAAAPELHGADMENNITPLPRPADREQQSWQKGPIFRSLKPLPFSKIVILEINSTEYK</sequence>
<evidence type="ECO:0000256" key="1">
    <source>
        <dbReference type="SAM" id="MobiDB-lite"/>
    </source>
</evidence>
<dbReference type="Proteomes" id="UP000317257">
    <property type="component" value="Unassembled WGS sequence"/>
</dbReference>
<accession>A0A5C6GG58</accession>
<evidence type="ECO:0000313" key="2">
    <source>
        <dbReference type="EMBL" id="TWU75241.1"/>
    </source>
</evidence>
<proteinExistence type="predicted"/>
<dbReference type="AlphaFoldDB" id="A0A5C6GG58"/>
<gene>
    <name evidence="2" type="ORF">ED733_005740</name>
</gene>
<evidence type="ECO:0000313" key="3">
    <source>
        <dbReference type="Proteomes" id="UP000317257"/>
    </source>
</evidence>
<organism evidence="2 3">
    <name type="scientific">Metarhizium rileyi (strain RCEF 4871)</name>
    <name type="common">Nomuraea rileyi</name>
    <dbReference type="NCBI Taxonomy" id="1649241"/>
    <lineage>
        <taxon>Eukaryota</taxon>
        <taxon>Fungi</taxon>
        <taxon>Dikarya</taxon>
        <taxon>Ascomycota</taxon>
        <taxon>Pezizomycotina</taxon>
        <taxon>Sordariomycetes</taxon>
        <taxon>Hypocreomycetidae</taxon>
        <taxon>Hypocreales</taxon>
        <taxon>Clavicipitaceae</taxon>
        <taxon>Metarhizium</taxon>
    </lineage>
</organism>